<evidence type="ECO:0000256" key="2">
    <source>
        <dbReference type="ARBA" id="ARBA00022837"/>
    </source>
</evidence>
<reference evidence="5" key="1">
    <citation type="journal article" date="2021" name="Elife">
        <title>Highly contiguous assemblies of 101 drosophilid genomes.</title>
        <authorList>
            <person name="Kim B.Y."/>
            <person name="Wang J.R."/>
            <person name="Miller D.E."/>
            <person name="Barmina O."/>
            <person name="Delaney E."/>
            <person name="Thompson A."/>
            <person name="Comeault A.A."/>
            <person name="Peede D."/>
            <person name="D'Agostino E.R."/>
            <person name="Pelaez J."/>
            <person name="Aguilar J.M."/>
            <person name="Haji D."/>
            <person name="Matsunaga T."/>
            <person name="Armstrong E.E."/>
            <person name="Zych M."/>
            <person name="Ogawa Y."/>
            <person name="Stamenkovic-Radak M."/>
            <person name="Jelic M."/>
            <person name="Veselinovic M.S."/>
            <person name="Tanaskovic M."/>
            <person name="Eric P."/>
            <person name="Gao J.J."/>
            <person name="Katoh T.K."/>
            <person name="Toda M.J."/>
            <person name="Watabe H."/>
            <person name="Watada M."/>
            <person name="Davis J.S."/>
            <person name="Moyle L.C."/>
            <person name="Manoli G."/>
            <person name="Bertolini E."/>
            <person name="Kostal V."/>
            <person name="Hawley R.S."/>
            <person name="Takahashi A."/>
            <person name="Jones C.D."/>
            <person name="Price D.K."/>
            <person name="Whiteman N."/>
            <person name="Kopp A."/>
            <person name="Matute D.R."/>
            <person name="Petrov D.A."/>
        </authorList>
    </citation>
    <scope>NUCLEOTIDE SEQUENCE [LARGE SCALE GENOMIC DNA]</scope>
</reference>
<dbReference type="Proteomes" id="UP001652680">
    <property type="component" value="Unassembled WGS sequence"/>
</dbReference>
<keyword evidence="5" id="KW-1185">Reference proteome</keyword>
<feature type="domain" description="EF-hand" evidence="3">
    <location>
        <begin position="80"/>
        <end position="115"/>
    </location>
</feature>
<proteinExistence type="predicted"/>
<dbReference type="PANTHER" id="PTHR23048">
    <property type="entry name" value="MYOSIN LIGHT CHAIN 1, 3"/>
    <property type="match status" value="1"/>
</dbReference>
<dbReference type="GO" id="GO:0005509">
    <property type="term" value="F:calcium ion binding"/>
    <property type="evidence" value="ECO:0007669"/>
    <property type="project" value="InterPro"/>
</dbReference>
<dbReference type="Pfam" id="PF13499">
    <property type="entry name" value="EF-hand_7"/>
    <property type="match status" value="2"/>
</dbReference>
<keyword evidence="1" id="KW-0677">Repeat</keyword>
<evidence type="ECO:0000313" key="5">
    <source>
        <dbReference type="Proteomes" id="UP001652680"/>
    </source>
</evidence>
<dbReference type="InterPro" id="IPR018247">
    <property type="entry name" value="EF_Hand_1_Ca_BS"/>
</dbReference>
<name>A0A6P4EW69_DRORH</name>
<dbReference type="InterPro" id="IPR050230">
    <property type="entry name" value="CALM/Myosin/TropC-like"/>
</dbReference>
<dbReference type="SUPFAM" id="SSF47473">
    <property type="entry name" value="EF-hand"/>
    <property type="match status" value="1"/>
</dbReference>
<gene>
    <name evidence="6" type="primary">LOC108045976</name>
    <name evidence="4" type="synonym">108045976</name>
</gene>
<dbReference type="OrthoDB" id="26525at2759"/>
<sequence>MDELSREEQDLLKDTFKILDKENEGAITSKELGLVIRALGRQPNESEVQSMINEVDSDGNGNISAAEFCNVILRKMRDTNREDELRDSFRVFDKENNGYISATELRAIFVALGEKLGDDELEDMIREYDIDQDNHLNFEEFVNMMTLR</sequence>
<dbReference type="FunFam" id="1.10.238.10:FF:000001">
    <property type="entry name" value="Calmodulin 1"/>
    <property type="match status" value="1"/>
</dbReference>
<dbReference type="AlphaFoldDB" id="A0A6P4EW69"/>
<dbReference type="PANTHER" id="PTHR23048:SF0">
    <property type="entry name" value="CALMODULIN LIKE 3"/>
    <property type="match status" value="1"/>
</dbReference>
<organism evidence="6">
    <name type="scientific">Drosophila rhopaloa</name>
    <name type="common">Fruit fly</name>
    <dbReference type="NCBI Taxonomy" id="1041015"/>
    <lineage>
        <taxon>Eukaryota</taxon>
        <taxon>Metazoa</taxon>
        <taxon>Ecdysozoa</taxon>
        <taxon>Arthropoda</taxon>
        <taxon>Hexapoda</taxon>
        <taxon>Insecta</taxon>
        <taxon>Pterygota</taxon>
        <taxon>Neoptera</taxon>
        <taxon>Endopterygota</taxon>
        <taxon>Diptera</taxon>
        <taxon>Brachycera</taxon>
        <taxon>Muscomorpha</taxon>
        <taxon>Ephydroidea</taxon>
        <taxon>Drosophilidae</taxon>
        <taxon>Drosophila</taxon>
        <taxon>Sophophora</taxon>
    </lineage>
</organism>
<keyword evidence="2" id="KW-0106">Calcium</keyword>
<dbReference type="InterPro" id="IPR011992">
    <property type="entry name" value="EF-hand-dom_pair"/>
</dbReference>
<dbReference type="GeneID" id="108045976"/>
<dbReference type="RefSeq" id="XP_016980974.1">
    <property type="nucleotide sequence ID" value="XM_017125485.1"/>
</dbReference>
<feature type="domain" description="EF-hand" evidence="3">
    <location>
        <begin position="7"/>
        <end position="42"/>
    </location>
</feature>
<feature type="domain" description="EF-hand" evidence="3">
    <location>
        <begin position="116"/>
        <end position="148"/>
    </location>
</feature>
<dbReference type="PROSITE" id="PS00018">
    <property type="entry name" value="EF_HAND_1"/>
    <property type="match status" value="2"/>
</dbReference>
<reference evidence="4" key="3">
    <citation type="submission" date="2025-05" db="UniProtKB">
        <authorList>
            <consortium name="EnsemblMetazoa"/>
        </authorList>
    </citation>
    <scope>IDENTIFICATION</scope>
</reference>
<protein>
    <submittedName>
        <fullName evidence="6">Neo-calmodulin</fullName>
    </submittedName>
</protein>
<dbReference type="GO" id="GO:0016460">
    <property type="term" value="C:myosin II complex"/>
    <property type="evidence" value="ECO:0007669"/>
    <property type="project" value="TreeGrafter"/>
</dbReference>
<evidence type="ECO:0000259" key="3">
    <source>
        <dbReference type="PROSITE" id="PS50222"/>
    </source>
</evidence>
<evidence type="ECO:0000313" key="6">
    <source>
        <dbReference type="RefSeq" id="XP_016980974.1"/>
    </source>
</evidence>
<accession>A0A6P4EW69</accession>
<dbReference type="Gene3D" id="1.10.238.10">
    <property type="entry name" value="EF-hand"/>
    <property type="match status" value="3"/>
</dbReference>
<dbReference type="SMART" id="SM00054">
    <property type="entry name" value="EFh"/>
    <property type="match status" value="4"/>
</dbReference>
<dbReference type="CDD" id="cd00051">
    <property type="entry name" value="EFh"/>
    <property type="match status" value="1"/>
</dbReference>
<evidence type="ECO:0000313" key="4">
    <source>
        <dbReference type="EnsemblMetazoa" id="XP_016980974.1"/>
    </source>
</evidence>
<feature type="domain" description="EF-hand" evidence="3">
    <location>
        <begin position="43"/>
        <end position="78"/>
    </location>
</feature>
<reference evidence="6" key="2">
    <citation type="submission" date="2025-04" db="UniProtKB">
        <authorList>
            <consortium name="RefSeq"/>
        </authorList>
    </citation>
    <scope>IDENTIFICATION</scope>
</reference>
<dbReference type="InterPro" id="IPR002048">
    <property type="entry name" value="EF_hand_dom"/>
</dbReference>
<evidence type="ECO:0000256" key="1">
    <source>
        <dbReference type="ARBA" id="ARBA00022737"/>
    </source>
</evidence>
<dbReference type="EnsemblMetazoa" id="XM_017125485.1">
    <property type="protein sequence ID" value="XP_016980974.1"/>
    <property type="gene ID" value="LOC108045976"/>
</dbReference>
<dbReference type="PROSITE" id="PS50222">
    <property type="entry name" value="EF_HAND_2"/>
    <property type="match status" value="4"/>
</dbReference>
<dbReference type="OMA" id="KMRDTSK"/>